<dbReference type="Proteomes" id="UP000030533">
    <property type="component" value="Unassembled WGS sequence"/>
</dbReference>
<dbReference type="InterPro" id="IPR002347">
    <property type="entry name" value="SDR_fam"/>
</dbReference>
<dbReference type="SUPFAM" id="SSF51735">
    <property type="entry name" value="NAD(P)-binding Rossmann-fold domains"/>
    <property type="match status" value="1"/>
</dbReference>
<dbReference type="GO" id="GO:0005829">
    <property type="term" value="C:cytosol"/>
    <property type="evidence" value="ECO:0007669"/>
    <property type="project" value="TreeGrafter"/>
</dbReference>
<evidence type="ECO:0000256" key="1">
    <source>
        <dbReference type="ARBA" id="ARBA00006484"/>
    </source>
</evidence>
<dbReference type="Gene3D" id="3.40.50.720">
    <property type="entry name" value="NAD(P)-binding Rossmann-like Domain"/>
    <property type="match status" value="1"/>
</dbReference>
<dbReference type="Pfam" id="PF00106">
    <property type="entry name" value="adh_short"/>
    <property type="match status" value="1"/>
</dbReference>
<protein>
    <submittedName>
        <fullName evidence="3">Oxidoreductase</fullName>
    </submittedName>
</protein>
<accession>A0A0A2AIC6</accession>
<keyword evidence="2" id="KW-0560">Oxidoreductase</keyword>
<dbReference type="PANTHER" id="PTHR42901:SF1">
    <property type="entry name" value="ALCOHOL DEHYDROGENASE"/>
    <property type="match status" value="1"/>
</dbReference>
<dbReference type="PANTHER" id="PTHR42901">
    <property type="entry name" value="ALCOHOL DEHYDROGENASE"/>
    <property type="match status" value="1"/>
</dbReference>
<dbReference type="eggNOG" id="COG0300">
    <property type="taxonomic scope" value="Bacteria"/>
</dbReference>
<proteinExistence type="inferred from homology"/>
<dbReference type="InterPro" id="IPR036291">
    <property type="entry name" value="NAD(P)-bd_dom_sf"/>
</dbReference>
<comment type="similarity">
    <text evidence="1">Belongs to the short-chain dehydrogenases/reductases (SDR) family.</text>
</comment>
<dbReference type="RefSeq" id="WP_032516443.1">
    <property type="nucleotide sequence ID" value="NZ_JNAO01000013.1"/>
</dbReference>
<dbReference type="STRING" id="167548.EU98_1817"/>
<comment type="caution">
    <text evidence="3">The sequence shown here is derived from an EMBL/GenBank/DDBJ whole genome shotgun (WGS) entry which is preliminary data.</text>
</comment>
<reference evidence="4" key="1">
    <citation type="journal article" date="2014" name="Sci. Data">
        <title>Genomes of diverse isolates of the marine cyanobacterium Prochlorococcus.</title>
        <authorList>
            <person name="Biller S."/>
            <person name="Berube P."/>
            <person name="Thompson J."/>
            <person name="Kelly L."/>
            <person name="Roggensack S."/>
            <person name="Awad L."/>
            <person name="Roache-Johnson K."/>
            <person name="Ding H."/>
            <person name="Giovannoni S.J."/>
            <person name="Moore L.R."/>
            <person name="Chisholm S.W."/>
        </authorList>
    </citation>
    <scope>NUCLEOTIDE SEQUENCE [LARGE SCALE GENOMIC DNA]</scope>
    <source>
        <strain evidence="4">MIT 9314</strain>
    </source>
</reference>
<dbReference type="PRINTS" id="PR00081">
    <property type="entry name" value="GDHRDH"/>
</dbReference>
<dbReference type="NCBIfam" id="NF005489">
    <property type="entry name" value="PRK07102.1"/>
    <property type="match status" value="1"/>
</dbReference>
<dbReference type="EMBL" id="JNAO01000013">
    <property type="protein sequence ID" value="KGG00285.1"/>
    <property type="molecule type" value="Genomic_DNA"/>
</dbReference>
<evidence type="ECO:0000313" key="3">
    <source>
        <dbReference type="EMBL" id="KGG00285.1"/>
    </source>
</evidence>
<dbReference type="AlphaFoldDB" id="A0A0A2AIC6"/>
<gene>
    <name evidence="3" type="ORF">EU98_1817</name>
</gene>
<dbReference type="GO" id="GO:0016491">
    <property type="term" value="F:oxidoreductase activity"/>
    <property type="evidence" value="ECO:0007669"/>
    <property type="project" value="UniProtKB-KW"/>
</dbReference>
<evidence type="ECO:0000313" key="4">
    <source>
        <dbReference type="Proteomes" id="UP000030533"/>
    </source>
</evidence>
<name>A0A0A2AIC6_PROMR</name>
<sequence>MKGKTLLVLGAKSDIGIALAYKFAKEGCNIQLAARNSETLKDDCSDIKIRYNVDATFHEFDALDINSHESFVSSLPKLPSIVISSIGILGNQKENEKDIHKAIEIIRTNFEGIVSVFSYLANDFQSRGSGTIIGISSVAGNRGRGSNYIYGSAKAGFSTFLSGLRNRLYPYGVDVITVKPGFVRTKMTSHINLPKLLTTNPNKVAKSIYLAYKYRKNIIYVKSIWKYIMKFIQLIPESIFKRMKL</sequence>
<organism evidence="3 4">
    <name type="scientific">Prochlorococcus marinus str. MIT 9314</name>
    <dbReference type="NCBI Taxonomy" id="167548"/>
    <lineage>
        <taxon>Bacteria</taxon>
        <taxon>Bacillati</taxon>
        <taxon>Cyanobacteriota</taxon>
        <taxon>Cyanophyceae</taxon>
        <taxon>Synechococcales</taxon>
        <taxon>Prochlorococcaceae</taxon>
        <taxon>Prochlorococcus</taxon>
    </lineage>
</organism>
<evidence type="ECO:0000256" key="2">
    <source>
        <dbReference type="ARBA" id="ARBA00023002"/>
    </source>
</evidence>